<evidence type="ECO:0000256" key="1">
    <source>
        <dbReference type="SAM" id="Phobius"/>
    </source>
</evidence>
<dbReference type="InterPro" id="IPR009325">
    <property type="entry name" value="DUF983"/>
</dbReference>
<keyword evidence="1" id="KW-0472">Membrane</keyword>
<organism evidence="2 3">
    <name type="scientific">Paenibacillus vini</name>
    <dbReference type="NCBI Taxonomy" id="1476024"/>
    <lineage>
        <taxon>Bacteria</taxon>
        <taxon>Bacillati</taxon>
        <taxon>Bacillota</taxon>
        <taxon>Bacilli</taxon>
        <taxon>Bacillales</taxon>
        <taxon>Paenibacillaceae</taxon>
        <taxon>Paenibacillus</taxon>
    </lineage>
</organism>
<accession>A0ABQ4M842</accession>
<comment type="caution">
    <text evidence="2">The sequence shown here is derived from an EMBL/GenBank/DDBJ whole genome shotgun (WGS) entry which is preliminary data.</text>
</comment>
<dbReference type="RefSeq" id="WP_211021305.1">
    <property type="nucleotide sequence ID" value="NZ_BOSL01000003.1"/>
</dbReference>
<name>A0ABQ4M842_9BACL</name>
<keyword evidence="1" id="KW-0812">Transmembrane</keyword>
<evidence type="ECO:0000313" key="3">
    <source>
        <dbReference type="Proteomes" id="UP000679992"/>
    </source>
</evidence>
<dbReference type="Pfam" id="PF06170">
    <property type="entry name" value="DUF983"/>
    <property type="match status" value="1"/>
</dbReference>
<evidence type="ECO:0008006" key="4">
    <source>
        <dbReference type="Google" id="ProtNLM"/>
    </source>
</evidence>
<gene>
    <name evidence="2" type="ORF">J42TS3_11900</name>
</gene>
<dbReference type="EMBL" id="BOSL01000003">
    <property type="protein sequence ID" value="GIP52155.1"/>
    <property type="molecule type" value="Genomic_DNA"/>
</dbReference>
<dbReference type="Proteomes" id="UP000679992">
    <property type="component" value="Unassembled WGS sequence"/>
</dbReference>
<reference evidence="2 3" key="1">
    <citation type="submission" date="2021-03" db="EMBL/GenBank/DDBJ databases">
        <title>Antimicrobial resistance genes in bacteria isolated from Japanese honey, and their potential for conferring macrolide and lincosamide resistance in the American foulbrood pathogen Paenibacillus larvae.</title>
        <authorList>
            <person name="Okamoto M."/>
            <person name="Kumagai M."/>
            <person name="Kanamori H."/>
            <person name="Takamatsu D."/>
        </authorList>
    </citation>
    <scope>NUCLEOTIDE SEQUENCE [LARGE SCALE GENOMIC DNA]</scope>
    <source>
        <strain evidence="2 3">J42TS3</strain>
    </source>
</reference>
<protein>
    <recommendedName>
        <fullName evidence="4">Zinc ribbon domain-containing protein</fullName>
    </recommendedName>
</protein>
<sequence>MANEINKNLVKCKVCSGIVATSARRCPHCGARLKMHPVLGCFLWIVGLIVLFIIVMVFLVLFMNYRKIR</sequence>
<evidence type="ECO:0000313" key="2">
    <source>
        <dbReference type="EMBL" id="GIP52155.1"/>
    </source>
</evidence>
<keyword evidence="1" id="KW-1133">Transmembrane helix</keyword>
<proteinExistence type="predicted"/>
<feature type="transmembrane region" description="Helical" evidence="1">
    <location>
        <begin position="42"/>
        <end position="63"/>
    </location>
</feature>
<keyword evidence="3" id="KW-1185">Reference proteome</keyword>